<reference evidence="7" key="1">
    <citation type="journal article" date="2019" name="Int. J. Syst. Evol. Microbiol.">
        <title>The Global Catalogue of Microorganisms (GCM) 10K type strain sequencing project: providing services to taxonomists for standard genome sequencing and annotation.</title>
        <authorList>
            <consortium name="The Broad Institute Genomics Platform"/>
            <consortium name="The Broad Institute Genome Sequencing Center for Infectious Disease"/>
            <person name="Wu L."/>
            <person name="Ma J."/>
        </authorList>
    </citation>
    <scope>NUCLEOTIDE SEQUENCE [LARGE SCALE GENOMIC DNA]</scope>
    <source>
        <strain evidence="7">JCM 16546</strain>
    </source>
</reference>
<dbReference type="PROSITE" id="PS50893">
    <property type="entry name" value="ABC_TRANSPORTER_2"/>
    <property type="match status" value="1"/>
</dbReference>
<dbReference type="GO" id="GO:0005524">
    <property type="term" value="F:ATP binding"/>
    <property type="evidence" value="ECO:0007669"/>
    <property type="project" value="UniProtKB-KW"/>
</dbReference>
<dbReference type="SUPFAM" id="SSF52540">
    <property type="entry name" value="P-loop containing nucleoside triphosphate hydrolases"/>
    <property type="match status" value="1"/>
</dbReference>
<dbReference type="InterPro" id="IPR003439">
    <property type="entry name" value="ABC_transporter-like_ATP-bd"/>
</dbReference>
<dbReference type="PANTHER" id="PTHR43776">
    <property type="entry name" value="TRANSPORT ATP-BINDING PROTEIN"/>
    <property type="match status" value="1"/>
</dbReference>
<feature type="domain" description="ABC transporter" evidence="5">
    <location>
        <begin position="18"/>
        <end position="257"/>
    </location>
</feature>
<protein>
    <submittedName>
        <fullName evidence="6">Dipeptide ABC transporter ATP-binding protein</fullName>
    </submittedName>
</protein>
<dbReference type="RefSeq" id="WP_221860431.1">
    <property type="nucleotide sequence ID" value="NZ_BAAAYV010000021.1"/>
</dbReference>
<dbReference type="Pfam" id="PF00005">
    <property type="entry name" value="ABC_tran"/>
    <property type="match status" value="1"/>
</dbReference>
<keyword evidence="4 6" id="KW-0067">ATP-binding</keyword>
<dbReference type="PROSITE" id="PS00211">
    <property type="entry name" value="ABC_TRANSPORTER_1"/>
    <property type="match status" value="1"/>
</dbReference>
<dbReference type="Proteomes" id="UP001410795">
    <property type="component" value="Unassembled WGS sequence"/>
</dbReference>
<evidence type="ECO:0000259" key="5">
    <source>
        <dbReference type="PROSITE" id="PS50893"/>
    </source>
</evidence>
<dbReference type="Pfam" id="PF08352">
    <property type="entry name" value="oligo_HPY"/>
    <property type="match status" value="1"/>
</dbReference>
<evidence type="ECO:0000313" key="6">
    <source>
        <dbReference type="EMBL" id="GAA3666473.1"/>
    </source>
</evidence>
<comment type="caution">
    <text evidence="6">The sequence shown here is derived from an EMBL/GenBank/DDBJ whole genome shotgun (WGS) entry which is preliminary data.</text>
</comment>
<dbReference type="InterPro" id="IPR050319">
    <property type="entry name" value="ABC_transp_ATP-bind"/>
</dbReference>
<organism evidence="6 7">
    <name type="scientific">Microbacterium marinilacus</name>
    <dbReference type="NCBI Taxonomy" id="415209"/>
    <lineage>
        <taxon>Bacteria</taxon>
        <taxon>Bacillati</taxon>
        <taxon>Actinomycetota</taxon>
        <taxon>Actinomycetes</taxon>
        <taxon>Micrococcales</taxon>
        <taxon>Microbacteriaceae</taxon>
        <taxon>Microbacterium</taxon>
    </lineage>
</organism>
<dbReference type="InterPro" id="IPR017871">
    <property type="entry name" value="ABC_transporter-like_CS"/>
</dbReference>
<dbReference type="CDD" id="cd03257">
    <property type="entry name" value="ABC_NikE_OppD_transporters"/>
    <property type="match status" value="1"/>
</dbReference>
<keyword evidence="2" id="KW-0813">Transport</keyword>
<dbReference type="Gene3D" id="3.40.50.300">
    <property type="entry name" value="P-loop containing nucleotide triphosphate hydrolases"/>
    <property type="match status" value="1"/>
</dbReference>
<evidence type="ECO:0000313" key="7">
    <source>
        <dbReference type="Proteomes" id="UP001410795"/>
    </source>
</evidence>
<evidence type="ECO:0000256" key="2">
    <source>
        <dbReference type="ARBA" id="ARBA00022448"/>
    </source>
</evidence>
<comment type="similarity">
    <text evidence="1">Belongs to the ABC transporter superfamily.</text>
</comment>
<sequence>MSGDALLSLSDVSKHYRVRLPGARRASGELRAVDGVSLEIQPSETFALVGESGSGKSTLGRVALRLTDPTAGTVRFEGRDMTSLHGAALRAVRPRMQAVFQDPLGSLNPRMTAGAIVAEPLSAIRGLRGSELDDRVDELFRAVGLDPSRRAARPRALSGGQRQRVSIARAIALEPRLVLADEAVSALDVSVQAQIANLFAELRERMGLAYLFIAHGLPIVRHVSQRVGVMYLGRIVETGDVDEVFEDPRHPYTRALIAASPVPDPRVARERVVLGGEPPSPLAPPSGCRFRTRCPIATDVCAHEAPPVVRLSPTRSVECHHAA</sequence>
<keyword evidence="3" id="KW-0547">Nucleotide-binding</keyword>
<evidence type="ECO:0000256" key="4">
    <source>
        <dbReference type="ARBA" id="ARBA00022840"/>
    </source>
</evidence>
<dbReference type="SMART" id="SM00382">
    <property type="entry name" value="AAA"/>
    <property type="match status" value="1"/>
</dbReference>
<dbReference type="PANTHER" id="PTHR43776:SF7">
    <property type="entry name" value="D,D-DIPEPTIDE TRANSPORT ATP-BINDING PROTEIN DDPF-RELATED"/>
    <property type="match status" value="1"/>
</dbReference>
<dbReference type="InterPro" id="IPR027417">
    <property type="entry name" value="P-loop_NTPase"/>
</dbReference>
<dbReference type="InterPro" id="IPR003593">
    <property type="entry name" value="AAA+_ATPase"/>
</dbReference>
<name>A0ABP7BQA4_9MICO</name>
<keyword evidence="7" id="KW-1185">Reference proteome</keyword>
<proteinExistence type="inferred from homology"/>
<accession>A0ABP7BQA4</accession>
<evidence type="ECO:0000256" key="3">
    <source>
        <dbReference type="ARBA" id="ARBA00022741"/>
    </source>
</evidence>
<dbReference type="NCBIfam" id="TIGR01727">
    <property type="entry name" value="oligo_HPY"/>
    <property type="match status" value="1"/>
</dbReference>
<evidence type="ECO:0000256" key="1">
    <source>
        <dbReference type="ARBA" id="ARBA00005417"/>
    </source>
</evidence>
<dbReference type="InterPro" id="IPR013563">
    <property type="entry name" value="Oligopep_ABC_C"/>
</dbReference>
<gene>
    <name evidence="6" type="ORF">GCM10022202_30870</name>
</gene>
<dbReference type="EMBL" id="BAAAYV010000021">
    <property type="protein sequence ID" value="GAA3666473.1"/>
    <property type="molecule type" value="Genomic_DNA"/>
</dbReference>